<evidence type="ECO:0000256" key="6">
    <source>
        <dbReference type="ARBA" id="ARBA00022692"/>
    </source>
</evidence>
<keyword evidence="10" id="KW-0408">Iron</keyword>
<dbReference type="InterPro" id="IPR016174">
    <property type="entry name" value="Di-haem_cyt_TM"/>
</dbReference>
<proteinExistence type="inferred from homology"/>
<evidence type="ECO:0000259" key="14">
    <source>
        <dbReference type="Pfam" id="PF01292"/>
    </source>
</evidence>
<evidence type="ECO:0000313" key="15">
    <source>
        <dbReference type="EMBL" id="AGI70459.1"/>
    </source>
</evidence>
<organism evidence="15 16">
    <name type="scientific">Octadecabacter arcticus 238</name>
    <dbReference type="NCBI Taxonomy" id="391616"/>
    <lineage>
        <taxon>Bacteria</taxon>
        <taxon>Pseudomonadati</taxon>
        <taxon>Pseudomonadota</taxon>
        <taxon>Alphaproteobacteria</taxon>
        <taxon>Rhodobacterales</taxon>
        <taxon>Roseobacteraceae</taxon>
        <taxon>Octadecabacter</taxon>
    </lineage>
</organism>
<sequence>MKANTMSQPTGYSRLQIRLHWIIFGLLVQQFVFHEWIAGAWDAYLDGETVAFHPLVAAHVIGGFTILVLALWRLRVRMTRGVPPPPKGDAPALELLAKSVHIAFYVVLIAMLTGGAVAWFGGVELAAEGHELMRFVLLGLFGLHLAGTLFHQFVRKDNLVDRMRHPVD</sequence>
<evidence type="ECO:0000256" key="4">
    <source>
        <dbReference type="ARBA" id="ARBA00022475"/>
    </source>
</evidence>
<feature type="transmembrane region" description="Helical" evidence="13">
    <location>
        <begin position="132"/>
        <end position="154"/>
    </location>
</feature>
<evidence type="ECO:0000256" key="1">
    <source>
        <dbReference type="ARBA" id="ARBA00001970"/>
    </source>
</evidence>
<dbReference type="Pfam" id="PF01292">
    <property type="entry name" value="Ni_hydr_CYTB"/>
    <property type="match status" value="1"/>
</dbReference>
<evidence type="ECO:0000256" key="8">
    <source>
        <dbReference type="ARBA" id="ARBA00022982"/>
    </source>
</evidence>
<keyword evidence="6 13" id="KW-0812">Transmembrane</keyword>
<evidence type="ECO:0000256" key="13">
    <source>
        <dbReference type="SAM" id="Phobius"/>
    </source>
</evidence>
<comment type="cofactor">
    <cofactor evidence="1">
        <name>heme b</name>
        <dbReference type="ChEBI" id="CHEBI:60344"/>
    </cofactor>
</comment>
<dbReference type="GO" id="GO:0046872">
    <property type="term" value="F:metal ion binding"/>
    <property type="evidence" value="ECO:0007669"/>
    <property type="project" value="UniProtKB-KW"/>
</dbReference>
<name>M9RD26_9RHOB</name>
<reference evidence="15 16" key="1">
    <citation type="journal article" date="2013" name="PLoS ONE">
        <title>Poles Apart: Arctic and Antarctic Octadecabacter strains Share High Genome Plasticity and a New Type of Xanthorhodopsin.</title>
        <authorList>
            <person name="Vollmers J."/>
            <person name="Voget S."/>
            <person name="Dietrich S."/>
            <person name="Gollnow K."/>
            <person name="Smits M."/>
            <person name="Meyer K."/>
            <person name="Brinkhoff T."/>
            <person name="Simon M."/>
            <person name="Daniel R."/>
        </authorList>
    </citation>
    <scope>NUCLEOTIDE SEQUENCE [LARGE SCALE GENOMIC DNA]</scope>
    <source>
        <strain evidence="15 16">238</strain>
    </source>
</reference>
<feature type="domain" description="Cytochrome b561 bacterial/Ni-hydrogenase" evidence="14">
    <location>
        <begin position="12"/>
        <end position="164"/>
    </location>
</feature>
<dbReference type="STRING" id="391616.OA238_c01900"/>
<feature type="transmembrane region" description="Helical" evidence="13">
    <location>
        <begin position="21"/>
        <end position="39"/>
    </location>
</feature>
<dbReference type="GO" id="GO:0020037">
    <property type="term" value="F:heme binding"/>
    <property type="evidence" value="ECO:0007669"/>
    <property type="project" value="TreeGrafter"/>
</dbReference>
<keyword evidence="9 13" id="KW-1133">Transmembrane helix</keyword>
<dbReference type="eggNOG" id="COG3038">
    <property type="taxonomic scope" value="Bacteria"/>
</dbReference>
<comment type="subcellular location">
    <subcellularLocation>
        <location evidence="2">Cell membrane</location>
        <topology evidence="2">Multi-pass membrane protein</topology>
    </subcellularLocation>
</comment>
<feature type="transmembrane region" description="Helical" evidence="13">
    <location>
        <begin position="51"/>
        <end position="72"/>
    </location>
</feature>
<keyword evidence="3" id="KW-0813">Transport</keyword>
<keyword evidence="4" id="KW-1003">Cell membrane</keyword>
<dbReference type="GO" id="GO:0022904">
    <property type="term" value="P:respiratory electron transport chain"/>
    <property type="evidence" value="ECO:0007669"/>
    <property type="project" value="InterPro"/>
</dbReference>
<dbReference type="KEGG" id="oar:OA238_c01900"/>
<evidence type="ECO:0000256" key="5">
    <source>
        <dbReference type="ARBA" id="ARBA00022617"/>
    </source>
</evidence>
<protein>
    <submittedName>
        <fullName evidence="15">Putative cytochrome b562</fullName>
    </submittedName>
</protein>
<dbReference type="Proteomes" id="UP000004688">
    <property type="component" value="Chromosome"/>
</dbReference>
<dbReference type="AlphaFoldDB" id="M9RD26"/>
<keyword evidence="8" id="KW-0249">Electron transport</keyword>
<keyword evidence="11 13" id="KW-0472">Membrane</keyword>
<evidence type="ECO:0000256" key="10">
    <source>
        <dbReference type="ARBA" id="ARBA00023004"/>
    </source>
</evidence>
<keyword evidence="5" id="KW-0349">Heme</keyword>
<evidence type="ECO:0000256" key="3">
    <source>
        <dbReference type="ARBA" id="ARBA00022448"/>
    </source>
</evidence>
<evidence type="ECO:0000256" key="11">
    <source>
        <dbReference type="ARBA" id="ARBA00023136"/>
    </source>
</evidence>
<gene>
    <name evidence="15" type="ORF">OA238_c01900</name>
</gene>
<keyword evidence="16" id="KW-1185">Reference proteome</keyword>
<evidence type="ECO:0000256" key="12">
    <source>
        <dbReference type="ARBA" id="ARBA00037975"/>
    </source>
</evidence>
<dbReference type="OrthoDB" id="8156287at2"/>
<evidence type="ECO:0000256" key="2">
    <source>
        <dbReference type="ARBA" id="ARBA00004651"/>
    </source>
</evidence>
<evidence type="ECO:0000256" key="7">
    <source>
        <dbReference type="ARBA" id="ARBA00022723"/>
    </source>
</evidence>
<comment type="similarity">
    <text evidence="12">Belongs to the cytochrome b561 family.</text>
</comment>
<accession>M9RD26</accession>
<dbReference type="PANTHER" id="PTHR30529:SF1">
    <property type="entry name" value="CYTOCHROME B561 HOMOLOG 2"/>
    <property type="match status" value="1"/>
</dbReference>
<dbReference type="GO" id="GO:0009055">
    <property type="term" value="F:electron transfer activity"/>
    <property type="evidence" value="ECO:0007669"/>
    <property type="project" value="InterPro"/>
</dbReference>
<feature type="transmembrane region" description="Helical" evidence="13">
    <location>
        <begin position="102"/>
        <end position="120"/>
    </location>
</feature>
<dbReference type="PANTHER" id="PTHR30529">
    <property type="entry name" value="CYTOCHROME B561"/>
    <property type="match status" value="1"/>
</dbReference>
<keyword evidence="7" id="KW-0479">Metal-binding</keyword>
<dbReference type="EMBL" id="CP003742">
    <property type="protein sequence ID" value="AGI70459.1"/>
    <property type="molecule type" value="Genomic_DNA"/>
</dbReference>
<dbReference type="InterPro" id="IPR011577">
    <property type="entry name" value="Cyt_b561_bac/Ni-Hgenase"/>
</dbReference>
<dbReference type="HOGENOM" id="CLU_095321_2_1_5"/>
<evidence type="ECO:0000313" key="16">
    <source>
        <dbReference type="Proteomes" id="UP000004688"/>
    </source>
</evidence>
<dbReference type="InterPro" id="IPR052168">
    <property type="entry name" value="Cytochrome_b561_oxidase"/>
</dbReference>
<evidence type="ECO:0000256" key="9">
    <source>
        <dbReference type="ARBA" id="ARBA00022989"/>
    </source>
</evidence>
<dbReference type="SUPFAM" id="SSF81342">
    <property type="entry name" value="Transmembrane di-heme cytochromes"/>
    <property type="match status" value="1"/>
</dbReference>
<dbReference type="GO" id="GO:0005886">
    <property type="term" value="C:plasma membrane"/>
    <property type="evidence" value="ECO:0007669"/>
    <property type="project" value="UniProtKB-SubCell"/>
</dbReference>